<accession>A0A1J6K5H4</accession>
<evidence type="ECO:0000313" key="1">
    <source>
        <dbReference type="EMBL" id="OIT25330.1"/>
    </source>
</evidence>
<sequence>MVSPTTGMALAKLHYPGMIIQELEDGWRDTSESPTINPQGFRRLEQPLKALGLVHPFSDKCKKLNSIKTQGTTLSLRKLWARLNL</sequence>
<gene>
    <name evidence="1" type="ORF">A4A49_53431</name>
</gene>
<dbReference type="EMBL" id="MJEQ01003066">
    <property type="protein sequence ID" value="OIT25330.1"/>
    <property type="molecule type" value="Genomic_DNA"/>
</dbReference>
<reference evidence="1" key="1">
    <citation type="submission" date="2016-11" db="EMBL/GenBank/DDBJ databases">
        <title>The genome of Nicotiana attenuata.</title>
        <authorList>
            <person name="Xu S."/>
            <person name="Brockmoeller T."/>
            <person name="Gaquerel E."/>
            <person name="Navarro A."/>
            <person name="Kuhl H."/>
            <person name="Gase K."/>
            <person name="Ling Z."/>
            <person name="Zhou W."/>
            <person name="Kreitzer C."/>
            <person name="Stanke M."/>
            <person name="Tang H."/>
            <person name="Lyons E."/>
            <person name="Pandey P."/>
            <person name="Pandey S.P."/>
            <person name="Timmermann B."/>
            <person name="Baldwin I.T."/>
        </authorList>
    </citation>
    <scope>NUCLEOTIDE SEQUENCE [LARGE SCALE GENOMIC DNA]</scope>
    <source>
        <strain evidence="1">UT</strain>
    </source>
</reference>
<keyword evidence="2" id="KW-1185">Reference proteome</keyword>
<proteinExistence type="predicted"/>
<organism evidence="1 2">
    <name type="scientific">Nicotiana attenuata</name>
    <name type="common">Coyote tobacco</name>
    <dbReference type="NCBI Taxonomy" id="49451"/>
    <lineage>
        <taxon>Eukaryota</taxon>
        <taxon>Viridiplantae</taxon>
        <taxon>Streptophyta</taxon>
        <taxon>Embryophyta</taxon>
        <taxon>Tracheophyta</taxon>
        <taxon>Spermatophyta</taxon>
        <taxon>Magnoliopsida</taxon>
        <taxon>eudicotyledons</taxon>
        <taxon>Gunneridae</taxon>
        <taxon>Pentapetalae</taxon>
        <taxon>asterids</taxon>
        <taxon>lamiids</taxon>
        <taxon>Solanales</taxon>
        <taxon>Solanaceae</taxon>
        <taxon>Nicotianoideae</taxon>
        <taxon>Nicotianeae</taxon>
        <taxon>Nicotiana</taxon>
    </lineage>
</organism>
<dbReference type="AlphaFoldDB" id="A0A1J6K5H4"/>
<comment type="caution">
    <text evidence="1">The sequence shown here is derived from an EMBL/GenBank/DDBJ whole genome shotgun (WGS) entry which is preliminary data.</text>
</comment>
<name>A0A1J6K5H4_NICAT</name>
<protein>
    <submittedName>
        <fullName evidence="1">Uncharacterized protein</fullName>
    </submittedName>
</protein>
<dbReference type="Proteomes" id="UP000187609">
    <property type="component" value="Unassembled WGS sequence"/>
</dbReference>
<evidence type="ECO:0000313" key="2">
    <source>
        <dbReference type="Proteomes" id="UP000187609"/>
    </source>
</evidence>
<dbReference type="Gramene" id="OIT25330">
    <property type="protein sequence ID" value="OIT25330"/>
    <property type="gene ID" value="A4A49_53431"/>
</dbReference>